<evidence type="ECO:0008006" key="3">
    <source>
        <dbReference type="Google" id="ProtNLM"/>
    </source>
</evidence>
<evidence type="ECO:0000313" key="2">
    <source>
        <dbReference type="Proteomes" id="UP000218418"/>
    </source>
</evidence>
<accession>A0A1Z4LVW6</accession>
<protein>
    <recommendedName>
        <fullName evidence="3">Addiction module antitoxin</fullName>
    </recommendedName>
</protein>
<organism evidence="1 2">
    <name type="scientific">Calothrix parasitica NIES-267</name>
    <dbReference type="NCBI Taxonomy" id="1973488"/>
    <lineage>
        <taxon>Bacteria</taxon>
        <taxon>Bacillati</taxon>
        <taxon>Cyanobacteriota</taxon>
        <taxon>Cyanophyceae</taxon>
        <taxon>Nostocales</taxon>
        <taxon>Calotrichaceae</taxon>
        <taxon>Calothrix</taxon>
    </lineage>
</organism>
<dbReference type="EMBL" id="AP018227">
    <property type="protein sequence ID" value="BAY85324.1"/>
    <property type="molecule type" value="Genomic_DNA"/>
</dbReference>
<reference evidence="1 2" key="1">
    <citation type="submission" date="2017-06" db="EMBL/GenBank/DDBJ databases">
        <title>Genome sequencing of cyanobaciteial culture collection at National Institute for Environmental Studies (NIES).</title>
        <authorList>
            <person name="Hirose Y."/>
            <person name="Shimura Y."/>
            <person name="Fujisawa T."/>
            <person name="Nakamura Y."/>
            <person name="Kawachi M."/>
        </authorList>
    </citation>
    <scope>NUCLEOTIDE SEQUENCE [LARGE SCALE GENOMIC DNA]</scope>
    <source>
        <strain evidence="1 2">NIES-267</strain>
    </source>
</reference>
<dbReference type="AlphaFoldDB" id="A0A1Z4LVW6"/>
<sequence>MQSEPPLVQINFTDEFKQRLRTFSKKYRHIKSDIQPIIEQLQIGDYLGDQIPGTGYTVFKVRVRNSDIQKGKIGGYRLIY</sequence>
<gene>
    <name evidence="1" type="ORF">NIES267_48240</name>
</gene>
<dbReference type="Proteomes" id="UP000218418">
    <property type="component" value="Chromosome"/>
</dbReference>
<evidence type="ECO:0000313" key="1">
    <source>
        <dbReference type="EMBL" id="BAY85324.1"/>
    </source>
</evidence>
<name>A0A1Z4LVW6_9CYAN</name>
<proteinExistence type="predicted"/>
<keyword evidence="2" id="KW-1185">Reference proteome</keyword>